<dbReference type="Gene3D" id="3.80.10.10">
    <property type="entry name" value="Ribonuclease Inhibitor"/>
    <property type="match status" value="1"/>
</dbReference>
<evidence type="ECO:0000313" key="4">
    <source>
        <dbReference type="EMBL" id="KAF3495359.1"/>
    </source>
</evidence>
<keyword evidence="1" id="KW-0863">Zinc-finger</keyword>
<feature type="zinc finger region" description="C3H1-type" evidence="1">
    <location>
        <begin position="410"/>
        <end position="436"/>
    </location>
</feature>
<dbReference type="PROSITE" id="PS50103">
    <property type="entry name" value="ZF_C3H1"/>
    <property type="match status" value="1"/>
</dbReference>
<organism evidence="4 5">
    <name type="scientific">Brassica cretica</name>
    <name type="common">Mustard</name>
    <dbReference type="NCBI Taxonomy" id="69181"/>
    <lineage>
        <taxon>Eukaryota</taxon>
        <taxon>Viridiplantae</taxon>
        <taxon>Streptophyta</taxon>
        <taxon>Embryophyta</taxon>
        <taxon>Tracheophyta</taxon>
        <taxon>Spermatophyta</taxon>
        <taxon>Magnoliopsida</taxon>
        <taxon>eudicotyledons</taxon>
        <taxon>Gunneridae</taxon>
        <taxon>Pentapetalae</taxon>
        <taxon>rosids</taxon>
        <taxon>malvids</taxon>
        <taxon>Brassicales</taxon>
        <taxon>Brassicaceae</taxon>
        <taxon>Brassiceae</taxon>
        <taxon>Brassica</taxon>
    </lineage>
</organism>
<feature type="region of interest" description="Disordered" evidence="2">
    <location>
        <begin position="462"/>
        <end position="485"/>
    </location>
</feature>
<dbReference type="Gene3D" id="3.90.70.10">
    <property type="entry name" value="Cysteine proteinases"/>
    <property type="match status" value="1"/>
</dbReference>
<keyword evidence="1" id="KW-0479">Metal-binding</keyword>
<feature type="compositionally biased region" description="Acidic residues" evidence="2">
    <location>
        <begin position="468"/>
        <end position="479"/>
    </location>
</feature>
<keyword evidence="1" id="KW-0862">Zinc</keyword>
<evidence type="ECO:0000259" key="3">
    <source>
        <dbReference type="PROSITE" id="PS50103"/>
    </source>
</evidence>
<gene>
    <name evidence="4" type="ORF">DY000_02054649</name>
</gene>
<evidence type="ECO:0000256" key="2">
    <source>
        <dbReference type="SAM" id="MobiDB-lite"/>
    </source>
</evidence>
<reference evidence="4 5" key="1">
    <citation type="journal article" date="2020" name="BMC Genomics">
        <title>Intraspecific diversification of the crop wild relative Brassica cretica Lam. using demographic model selection.</title>
        <authorList>
            <person name="Kioukis A."/>
            <person name="Michalopoulou V.A."/>
            <person name="Briers L."/>
            <person name="Pirintsos S."/>
            <person name="Studholme D.J."/>
            <person name="Pavlidis P."/>
            <person name="Sarris P.F."/>
        </authorList>
    </citation>
    <scope>NUCLEOTIDE SEQUENCE [LARGE SCALE GENOMIC DNA]</scope>
    <source>
        <strain evidence="5">cv. PFS-1207/04</strain>
    </source>
</reference>
<keyword evidence="5" id="KW-1185">Reference proteome</keyword>
<dbReference type="InterPro" id="IPR032675">
    <property type="entry name" value="LRR_dom_sf"/>
</dbReference>
<name>A0ABQ7ACD4_BRACR</name>
<evidence type="ECO:0000256" key="1">
    <source>
        <dbReference type="PROSITE-ProRule" id="PRU00723"/>
    </source>
</evidence>
<accession>A0ABQ7ACD4</accession>
<dbReference type="InterPro" id="IPR000571">
    <property type="entry name" value="Znf_CCCH"/>
</dbReference>
<dbReference type="SUPFAM" id="SSF54001">
    <property type="entry name" value="Cysteine proteinases"/>
    <property type="match status" value="1"/>
</dbReference>
<dbReference type="EMBL" id="QGKV02002055">
    <property type="protein sequence ID" value="KAF3495359.1"/>
    <property type="molecule type" value="Genomic_DNA"/>
</dbReference>
<sequence length="850" mass="94406">MDEVAHVCNDYWPTARQLWKPAVVVVELGVTDCKYPLYRWISYTCNKSIQLSSCTAPRCTLSHTQTLLLLHSLFLSLRLIVFVGTSFCKNGDSSAHGNPSRGRNDLIDVHLSNQELKDVHPAVEGNPSRGRNDLIDVHLSNQELKDVHPAVEANPSLRRNDLIDVHLSNQELKDVHPAVEANPSLGRNDCTDVHLSSEDLKDVHPAVEANPSLGRNDLIDVHLSNEDLKDVHPAVETNDSVCPSPPRDRLAAYSVGAVKRNGGCIFFAQGHCPFGIDYWFSHLGGERSCIGEASTSRLGRCFSNELGLPGISPPPGNDHEPPWNNHERAAVANPSLGRNNLIDVQLSNHDLKDVHPAVEVNPSLGTNSLIDVHLSNQDLKDVHPAVETNDSVCPSPLRDRLAADSVGAVKRNVGCIFFAQGRCPFGIDCWFSHLGSERSCIGEASTSRSGYCFSNELGLPGISPPPGNDDEPSGNDDEPPGNNPERAAVIRNIVCELENQSLLPDLVKELFGSAVHKCCCKEGKPRAISCWFQPEEQGLPIFNNQFLSWPSPKRSNSPWEDGVTRVDRRWLQLTVEEMNIVGPIRSKQEEGIVGLVRDQKGHFICWAYVAVDLVSAMRLINRQDDTFVPLSVRELCFYARPAERFLRTVQKRAHKCHELRVEFAFDYIMSTGVRRQGENEEIFDCVKGGPGEGGDTVRIEDYTFLGGDFKAALTRLQLQPIGASVHVFQEYWSIKKGDIYRGPTSNRTKYCGLHALIIVDAFLIDGELIFWCKSSSGKHFHDGGYVMVAAAIIVMGLHYEDESEEPTFGVRDGQKKSKFALHEPVHLIGHFVYPRMKAKSRKGKRKRSTE</sequence>
<comment type="caution">
    <text evidence="4">The sequence shown here is derived from an EMBL/GenBank/DDBJ whole genome shotgun (WGS) entry which is preliminary data.</text>
</comment>
<dbReference type="Proteomes" id="UP000266723">
    <property type="component" value="Unassembled WGS sequence"/>
</dbReference>
<protein>
    <recommendedName>
        <fullName evidence="3">C3H1-type domain-containing protein</fullName>
    </recommendedName>
</protein>
<evidence type="ECO:0000313" key="5">
    <source>
        <dbReference type="Proteomes" id="UP000266723"/>
    </source>
</evidence>
<feature type="domain" description="C3H1-type" evidence="3">
    <location>
        <begin position="410"/>
        <end position="436"/>
    </location>
</feature>
<proteinExistence type="predicted"/>
<dbReference type="InterPro" id="IPR038765">
    <property type="entry name" value="Papain-like_cys_pep_sf"/>
</dbReference>